<accession>A0AA88V9P6</accession>
<dbReference type="EMBL" id="JAVXUP010002267">
    <property type="protein sequence ID" value="KAK3004375.1"/>
    <property type="molecule type" value="Genomic_DNA"/>
</dbReference>
<comment type="caution">
    <text evidence="1">The sequence shown here is derived from an EMBL/GenBank/DDBJ whole genome shotgun (WGS) entry which is preliminary data.</text>
</comment>
<evidence type="ECO:0000313" key="1">
    <source>
        <dbReference type="EMBL" id="KAK3004375.1"/>
    </source>
</evidence>
<sequence>MSLNELAVANVVHKFDFALPDGAEDLDMTETTGITVHKKSPILQLIVKFEIPISGTNHFQNECFVGLVVVGGYEWLPKGSTAGSWPAKVDIPALEWFTGHIAAAGHLSGIWACAWMLPGVF</sequence>
<reference evidence="1" key="1">
    <citation type="submission" date="2022-12" db="EMBL/GenBank/DDBJ databases">
        <title>Draft genome assemblies for two species of Escallonia (Escalloniales).</title>
        <authorList>
            <person name="Chanderbali A."/>
            <person name="Dervinis C."/>
            <person name="Anghel I."/>
            <person name="Soltis D."/>
            <person name="Soltis P."/>
            <person name="Zapata F."/>
        </authorList>
    </citation>
    <scope>NUCLEOTIDE SEQUENCE</scope>
    <source>
        <strain evidence="1">UCBG64.0493</strain>
        <tissue evidence="1">Leaf</tissue>
    </source>
</reference>
<dbReference type="Proteomes" id="UP001188597">
    <property type="component" value="Unassembled WGS sequence"/>
</dbReference>
<keyword evidence="2" id="KW-1185">Reference proteome</keyword>
<proteinExistence type="predicted"/>
<name>A0AA88V9P6_9ASTE</name>
<dbReference type="AlphaFoldDB" id="A0AA88V9P6"/>
<gene>
    <name evidence="1" type="ORF">RJ639_020014</name>
</gene>
<evidence type="ECO:0000313" key="2">
    <source>
        <dbReference type="Proteomes" id="UP001188597"/>
    </source>
</evidence>
<protein>
    <submittedName>
        <fullName evidence="1">Uncharacterized protein</fullName>
    </submittedName>
</protein>
<organism evidence="1 2">
    <name type="scientific">Escallonia herrerae</name>
    <dbReference type="NCBI Taxonomy" id="1293975"/>
    <lineage>
        <taxon>Eukaryota</taxon>
        <taxon>Viridiplantae</taxon>
        <taxon>Streptophyta</taxon>
        <taxon>Embryophyta</taxon>
        <taxon>Tracheophyta</taxon>
        <taxon>Spermatophyta</taxon>
        <taxon>Magnoliopsida</taxon>
        <taxon>eudicotyledons</taxon>
        <taxon>Gunneridae</taxon>
        <taxon>Pentapetalae</taxon>
        <taxon>asterids</taxon>
        <taxon>campanulids</taxon>
        <taxon>Escalloniales</taxon>
        <taxon>Escalloniaceae</taxon>
        <taxon>Escallonia</taxon>
    </lineage>
</organism>